<keyword evidence="6" id="KW-1185">Reference proteome</keyword>
<sequence length="616" mass="65566">MTMNPRQNAPTFEFADSSPVRLGRKHRRGGATPTSRKSSSSASSSSGRSSSGINNNSAATGYNVGNKSYRNGGHNYSFAASELSSAQLQQHQQANYYTGDAWDNPNQNSNNANKDDNSCTGSLTYSASSSVQDESSNDSSFADIIKLIDSEGGEGSSEIKDFIAKQSKAAVGSSGSSSNMNYVAAGGGMNEKDAAVAGWMQRVEDRSRLQNQHAQLQRREAQEQKQKSRKGRLFSMDQSKPAPSNSHVDLNYSKDDSSEDDVFGVDFDDNVLETIAGLDEDIARHVNVTVVTQSQPAFSDKPFRNPDFHSTAATSTPQKALSPRGLASGHVTPPPNSRHKRSSTPPGAKSISRTSSRHSKSSSDGSWDTPAPSSPPNTMKPPHVARSMPGSIVRRKSGRDEKAVEDLSEAIYAKSWMSSVTMKLLAIISAALIGGSAAFAPAPINVQQRSSAIAPMSMAAAEGEFYIDQNRRNLMNLILVGSAAVTVGGLAVPYILFFVPPGSGGGTGGTPAKDALGNDILLKEYLASKKPGDHSLAQGLKGDATYLIVKADGTLENYGLNAVCTHLGCVVPWSAANNKFMKALVDLNQFCEQQGMRIAIDFGINFEIMLAGILFD</sequence>
<dbReference type="PANTHER" id="PTHR10134">
    <property type="entry name" value="CYTOCHROME B-C1 COMPLEX SUBUNIT RIESKE, MITOCHONDRIAL"/>
    <property type="match status" value="1"/>
</dbReference>
<keyword evidence="3" id="KW-0812">Transmembrane</keyword>
<evidence type="ECO:0000313" key="5">
    <source>
        <dbReference type="EMBL" id="KAL3759472.1"/>
    </source>
</evidence>
<feature type="compositionally biased region" description="Basic and acidic residues" evidence="2">
    <location>
        <begin position="217"/>
        <end position="226"/>
    </location>
</feature>
<dbReference type="SUPFAM" id="SSF50022">
    <property type="entry name" value="ISP domain"/>
    <property type="match status" value="1"/>
</dbReference>
<evidence type="ECO:0000259" key="4">
    <source>
        <dbReference type="Pfam" id="PF25471"/>
    </source>
</evidence>
<feature type="compositionally biased region" description="Polar residues" evidence="2">
    <location>
        <begin position="236"/>
        <end position="248"/>
    </location>
</feature>
<dbReference type="InterPro" id="IPR014349">
    <property type="entry name" value="Rieske_Fe-S_prot"/>
</dbReference>
<feature type="transmembrane region" description="Helical" evidence="3">
    <location>
        <begin position="474"/>
        <end position="497"/>
    </location>
</feature>
<organism evidence="5 6">
    <name type="scientific">Discostella pseudostelligera</name>
    <dbReference type="NCBI Taxonomy" id="259834"/>
    <lineage>
        <taxon>Eukaryota</taxon>
        <taxon>Sar</taxon>
        <taxon>Stramenopiles</taxon>
        <taxon>Ochrophyta</taxon>
        <taxon>Bacillariophyta</taxon>
        <taxon>Coscinodiscophyceae</taxon>
        <taxon>Thalassiosirophycidae</taxon>
        <taxon>Stephanodiscales</taxon>
        <taxon>Stephanodiscaceae</taxon>
        <taxon>Discostella</taxon>
    </lineage>
</organism>
<accession>A0ABD3MBA9</accession>
<protein>
    <recommendedName>
        <fullName evidence="4">Cytochrome b6-f complex iron-sulfur subunit-like transmembrane anchor domain-containing protein</fullName>
    </recommendedName>
</protein>
<evidence type="ECO:0000256" key="2">
    <source>
        <dbReference type="SAM" id="MobiDB-lite"/>
    </source>
</evidence>
<dbReference type="InterPro" id="IPR036922">
    <property type="entry name" value="Rieske_2Fe-2S_sf"/>
</dbReference>
<keyword evidence="3" id="KW-0472">Membrane</keyword>
<reference evidence="5 6" key="1">
    <citation type="submission" date="2024-10" db="EMBL/GenBank/DDBJ databases">
        <title>Updated reference genomes for cyclostephanoid diatoms.</title>
        <authorList>
            <person name="Roberts W.R."/>
            <person name="Alverson A.J."/>
        </authorList>
    </citation>
    <scope>NUCLEOTIDE SEQUENCE [LARGE SCALE GENOMIC DNA]</scope>
    <source>
        <strain evidence="5 6">AJA232-27</strain>
    </source>
</reference>
<feature type="compositionally biased region" description="Low complexity" evidence="2">
    <location>
        <begin position="98"/>
        <end position="112"/>
    </location>
</feature>
<feature type="compositionally biased region" description="Polar residues" evidence="2">
    <location>
        <begin position="1"/>
        <end position="10"/>
    </location>
</feature>
<dbReference type="Pfam" id="PF25471">
    <property type="entry name" value="TM_PetC"/>
    <property type="match status" value="1"/>
</dbReference>
<dbReference type="EMBL" id="JALLBG020000200">
    <property type="protein sequence ID" value="KAL3759472.1"/>
    <property type="molecule type" value="Genomic_DNA"/>
</dbReference>
<comment type="caution">
    <text evidence="5">The sequence shown here is derived from an EMBL/GenBank/DDBJ whole genome shotgun (WGS) entry which is preliminary data.</text>
</comment>
<keyword evidence="3" id="KW-1133">Transmembrane helix</keyword>
<feature type="region of interest" description="Disordered" evidence="2">
    <location>
        <begin position="1"/>
        <end position="58"/>
    </location>
</feature>
<feature type="compositionally biased region" description="Low complexity" evidence="2">
    <location>
        <begin position="35"/>
        <end position="58"/>
    </location>
</feature>
<dbReference type="SUPFAM" id="SSF81502">
    <property type="entry name" value="ISP transmembrane anchor"/>
    <property type="match status" value="1"/>
</dbReference>
<name>A0ABD3MBA9_9STRA</name>
<gene>
    <name evidence="5" type="ORF">ACHAWU_000771</name>
</gene>
<dbReference type="InterPro" id="IPR057415">
    <property type="entry name" value="TM_PetC"/>
</dbReference>
<feature type="transmembrane region" description="Helical" evidence="3">
    <location>
        <begin position="424"/>
        <end position="444"/>
    </location>
</feature>
<evidence type="ECO:0000256" key="1">
    <source>
        <dbReference type="ARBA" id="ARBA00004167"/>
    </source>
</evidence>
<dbReference type="Proteomes" id="UP001530293">
    <property type="component" value="Unassembled WGS sequence"/>
</dbReference>
<feature type="region of interest" description="Disordered" evidence="2">
    <location>
        <begin position="297"/>
        <end position="400"/>
    </location>
</feature>
<feature type="compositionally biased region" description="Low complexity" evidence="2">
    <location>
        <begin position="126"/>
        <end position="139"/>
    </location>
</feature>
<comment type="subcellular location">
    <subcellularLocation>
        <location evidence="1">Membrane</location>
        <topology evidence="1">Single-pass membrane protein</topology>
    </subcellularLocation>
</comment>
<dbReference type="GO" id="GO:0016020">
    <property type="term" value="C:membrane"/>
    <property type="evidence" value="ECO:0007669"/>
    <property type="project" value="UniProtKB-SubCell"/>
</dbReference>
<dbReference type="Gene3D" id="2.102.10.10">
    <property type="entry name" value="Rieske [2Fe-2S] iron-sulphur domain"/>
    <property type="match status" value="1"/>
</dbReference>
<feature type="region of interest" description="Disordered" evidence="2">
    <location>
        <begin position="98"/>
        <end position="139"/>
    </location>
</feature>
<feature type="region of interest" description="Disordered" evidence="2">
    <location>
        <begin position="207"/>
        <end position="258"/>
    </location>
</feature>
<evidence type="ECO:0000256" key="3">
    <source>
        <dbReference type="SAM" id="Phobius"/>
    </source>
</evidence>
<proteinExistence type="predicted"/>
<dbReference type="AlphaFoldDB" id="A0ABD3MBA9"/>
<dbReference type="Gene3D" id="1.20.5.700">
    <property type="entry name" value="Single helix bin"/>
    <property type="match status" value="1"/>
</dbReference>
<feature type="domain" description="Cytochrome b6-f complex iron-sulfur subunit-like transmembrane anchor" evidence="4">
    <location>
        <begin position="465"/>
        <end position="510"/>
    </location>
</feature>
<evidence type="ECO:0000313" key="6">
    <source>
        <dbReference type="Proteomes" id="UP001530293"/>
    </source>
</evidence>